<evidence type="ECO:0000256" key="5">
    <source>
        <dbReference type="ARBA" id="ARBA00023004"/>
    </source>
</evidence>
<dbReference type="AlphaFoldDB" id="A0A7X9WRR2"/>
<dbReference type="PANTHER" id="PTHR43756:SF5">
    <property type="entry name" value="CHOLINE MONOOXYGENASE, CHLOROPLASTIC"/>
    <property type="match status" value="1"/>
</dbReference>
<dbReference type="InterPro" id="IPR036922">
    <property type="entry name" value="Rieske_2Fe-2S_sf"/>
</dbReference>
<dbReference type="RefSeq" id="WP_169570498.1">
    <property type="nucleotide sequence ID" value="NZ_JABBFV010000001.1"/>
</dbReference>
<dbReference type="CDD" id="cd03469">
    <property type="entry name" value="Rieske_RO_Alpha_N"/>
    <property type="match status" value="1"/>
</dbReference>
<evidence type="ECO:0000313" key="9">
    <source>
        <dbReference type="Proteomes" id="UP000519023"/>
    </source>
</evidence>
<dbReference type="CDD" id="cd00680">
    <property type="entry name" value="RHO_alpha_C"/>
    <property type="match status" value="1"/>
</dbReference>
<dbReference type="Gene3D" id="2.102.10.10">
    <property type="entry name" value="Rieske [2Fe-2S] iron-sulphur domain"/>
    <property type="match status" value="1"/>
</dbReference>
<accession>A0A7X9WRR2</accession>
<dbReference type="PRINTS" id="PR00090">
    <property type="entry name" value="RNGDIOXGNASE"/>
</dbReference>
<feature type="domain" description="Rieske" evidence="7">
    <location>
        <begin position="56"/>
        <end position="152"/>
    </location>
</feature>
<dbReference type="SUPFAM" id="SSF50022">
    <property type="entry name" value="ISP domain"/>
    <property type="match status" value="1"/>
</dbReference>
<dbReference type="PANTHER" id="PTHR43756">
    <property type="entry name" value="CHOLINE MONOOXYGENASE, CHLOROPLASTIC"/>
    <property type="match status" value="1"/>
</dbReference>
<protein>
    <submittedName>
        <fullName evidence="8">Aromatic ring-hydroxylating dioxygenase subunit alpha</fullName>
    </submittedName>
</protein>
<dbReference type="Gene3D" id="3.90.380.10">
    <property type="entry name" value="Naphthalene 1,2-dioxygenase Alpha Subunit, Chain A, domain 1"/>
    <property type="match status" value="1"/>
</dbReference>
<evidence type="ECO:0000256" key="4">
    <source>
        <dbReference type="ARBA" id="ARBA00023002"/>
    </source>
</evidence>
<comment type="cofactor">
    <cofactor evidence="1">
        <name>Fe cation</name>
        <dbReference type="ChEBI" id="CHEBI:24875"/>
    </cofactor>
</comment>
<keyword evidence="3" id="KW-0479">Metal-binding</keyword>
<dbReference type="GO" id="GO:0051537">
    <property type="term" value="F:2 iron, 2 sulfur cluster binding"/>
    <property type="evidence" value="ECO:0007669"/>
    <property type="project" value="UniProtKB-KW"/>
</dbReference>
<evidence type="ECO:0000256" key="6">
    <source>
        <dbReference type="ARBA" id="ARBA00023014"/>
    </source>
</evidence>
<dbReference type="SUPFAM" id="SSF55961">
    <property type="entry name" value="Bet v1-like"/>
    <property type="match status" value="1"/>
</dbReference>
<dbReference type="InterPro" id="IPR001663">
    <property type="entry name" value="Rng_hydr_dOase-A"/>
</dbReference>
<dbReference type="InterPro" id="IPR017941">
    <property type="entry name" value="Rieske_2Fe-2S"/>
</dbReference>
<dbReference type="GO" id="GO:0051213">
    <property type="term" value="F:dioxygenase activity"/>
    <property type="evidence" value="ECO:0007669"/>
    <property type="project" value="UniProtKB-KW"/>
</dbReference>
<reference evidence="8 9" key="1">
    <citation type="submission" date="2020-04" db="EMBL/GenBank/DDBJ databases">
        <title>Sphingobium sp. AR-3-1 isolated from Arctic soil.</title>
        <authorList>
            <person name="Dahal R.H."/>
            <person name="Chaudhary D.K."/>
        </authorList>
    </citation>
    <scope>NUCLEOTIDE SEQUENCE [LARGE SCALE GENOMIC DNA]</scope>
    <source>
        <strain evidence="8 9">AR-3-1</strain>
    </source>
</reference>
<evidence type="ECO:0000256" key="1">
    <source>
        <dbReference type="ARBA" id="ARBA00001962"/>
    </source>
</evidence>
<dbReference type="EMBL" id="JABBFV010000001">
    <property type="protein sequence ID" value="NML08659.1"/>
    <property type="molecule type" value="Genomic_DNA"/>
</dbReference>
<dbReference type="GO" id="GO:0005506">
    <property type="term" value="F:iron ion binding"/>
    <property type="evidence" value="ECO:0007669"/>
    <property type="project" value="InterPro"/>
</dbReference>
<evidence type="ECO:0000256" key="2">
    <source>
        <dbReference type="ARBA" id="ARBA00022714"/>
    </source>
</evidence>
<organism evidence="8 9">
    <name type="scientific">Sphingobium psychrophilum</name>
    <dbReference type="NCBI Taxonomy" id="2728834"/>
    <lineage>
        <taxon>Bacteria</taxon>
        <taxon>Pseudomonadati</taxon>
        <taxon>Pseudomonadota</taxon>
        <taxon>Alphaproteobacteria</taxon>
        <taxon>Sphingomonadales</taxon>
        <taxon>Sphingomonadaceae</taxon>
        <taxon>Sphingobium</taxon>
    </lineage>
</organism>
<comment type="caution">
    <text evidence="8">The sequence shown here is derived from an EMBL/GenBank/DDBJ whole genome shotgun (WGS) entry which is preliminary data.</text>
</comment>
<dbReference type="InterPro" id="IPR015879">
    <property type="entry name" value="Ring_hydroxy_dOase_asu_C_dom"/>
</dbReference>
<dbReference type="Proteomes" id="UP000519023">
    <property type="component" value="Unassembled WGS sequence"/>
</dbReference>
<evidence type="ECO:0000256" key="3">
    <source>
        <dbReference type="ARBA" id="ARBA00022723"/>
    </source>
</evidence>
<dbReference type="PROSITE" id="PS51296">
    <property type="entry name" value="RIESKE"/>
    <property type="match status" value="1"/>
</dbReference>
<keyword evidence="2" id="KW-0001">2Fe-2S</keyword>
<keyword evidence="8" id="KW-0223">Dioxygenase</keyword>
<evidence type="ECO:0000259" key="7">
    <source>
        <dbReference type="PROSITE" id="PS51296"/>
    </source>
</evidence>
<dbReference type="Pfam" id="PF00848">
    <property type="entry name" value="Ring_hydroxyl_A"/>
    <property type="match status" value="1"/>
</dbReference>
<keyword evidence="4" id="KW-0560">Oxidoreductase</keyword>
<keyword evidence="6" id="KW-0411">Iron-sulfur</keyword>
<proteinExistence type="predicted"/>
<name>A0A7X9WRR2_9SPHN</name>
<evidence type="ECO:0000313" key="8">
    <source>
        <dbReference type="EMBL" id="NML08659.1"/>
    </source>
</evidence>
<gene>
    <name evidence="8" type="ORF">HHL08_00610</name>
</gene>
<keyword evidence="9" id="KW-1185">Reference proteome</keyword>
<keyword evidence="5" id="KW-0408">Iron</keyword>
<dbReference type="Pfam" id="PF00355">
    <property type="entry name" value="Rieske"/>
    <property type="match status" value="1"/>
</dbReference>
<sequence>MTNILSATPEGGFDLGHGMMMPDAAILRDGRVAADSFWSEARHAAERDAIYRRCWLYMVRAEDLPEPGDYVVRNVEICGVSVLIVRGKDDVLRAFHNVCRHRGMPVADGACGKAEAFRCPYHSWTFGLDGSLKAIPNQRRFPALDAGDLGLVPIAIDVFAGFVFINLDPQPGLSLKAFLGGIAPLLEATTLAPFTHRDSLSYDVAANWKAGLDPQYEGYHVGTVHALTIREISVTPANPFSEFRKMAFAGPHAAGWSQGNPSWRPRADRIVQSFAVQTMGALAGRVAGEGYPSAETPASLAIFPNFMIHPGAGGWFTQQHWPLTAQSHRWTAHYYYHAPVTASERLAIAQATAFGRDSGMEDFMVMARQQKGLASGATDSFYYGEAEMLPRHRAAVIRSVLNGAQANMRSAA</sequence>